<accession>A0A8R1ID60</accession>
<reference evidence="3" key="1">
    <citation type="submission" date="2010-08" db="EMBL/GenBank/DDBJ databases">
        <authorList>
            <consortium name="Caenorhabditis japonica Sequencing Consortium"/>
            <person name="Wilson R.K."/>
        </authorList>
    </citation>
    <scope>NUCLEOTIDE SEQUENCE [LARGE SCALE GENOMIC DNA]</scope>
    <source>
        <strain evidence="3">DF5081</strain>
    </source>
</reference>
<dbReference type="EnsemblMetazoa" id="CJA27130.1">
    <property type="protein sequence ID" value="CJA27130.1"/>
    <property type="gene ID" value="WBGene00182702"/>
</dbReference>
<evidence type="ECO:0000313" key="2">
    <source>
        <dbReference type="EnsemblMetazoa" id="CJA27130.1"/>
    </source>
</evidence>
<reference evidence="2" key="2">
    <citation type="submission" date="2022-06" db="UniProtKB">
        <authorList>
            <consortium name="EnsemblMetazoa"/>
        </authorList>
    </citation>
    <scope>IDENTIFICATION</scope>
    <source>
        <strain evidence="2">DF5081</strain>
    </source>
</reference>
<dbReference type="Proteomes" id="UP000005237">
    <property type="component" value="Unassembled WGS sequence"/>
</dbReference>
<organism evidence="2 3">
    <name type="scientific">Caenorhabditis japonica</name>
    <dbReference type="NCBI Taxonomy" id="281687"/>
    <lineage>
        <taxon>Eukaryota</taxon>
        <taxon>Metazoa</taxon>
        <taxon>Ecdysozoa</taxon>
        <taxon>Nematoda</taxon>
        <taxon>Chromadorea</taxon>
        <taxon>Rhabditida</taxon>
        <taxon>Rhabditina</taxon>
        <taxon>Rhabditomorpha</taxon>
        <taxon>Rhabditoidea</taxon>
        <taxon>Rhabditidae</taxon>
        <taxon>Peloderinae</taxon>
        <taxon>Caenorhabditis</taxon>
    </lineage>
</organism>
<proteinExistence type="predicted"/>
<evidence type="ECO:0000256" key="1">
    <source>
        <dbReference type="SAM" id="MobiDB-lite"/>
    </source>
</evidence>
<name>A0A8R1ID60_CAEJA</name>
<protein>
    <submittedName>
        <fullName evidence="2">Uncharacterized protein</fullName>
    </submittedName>
</protein>
<sequence>MMSSSYPTGSDLISSVIYFTPSTSSGTVFNTPASRYSTATQTTGAGSLRHKGFVSFRSHDQDEDDDSEEGAPLLKIEQNGTMPRK</sequence>
<feature type="region of interest" description="Disordered" evidence="1">
    <location>
        <begin position="37"/>
        <end position="85"/>
    </location>
</feature>
<keyword evidence="3" id="KW-1185">Reference proteome</keyword>
<evidence type="ECO:0000313" key="3">
    <source>
        <dbReference type="Proteomes" id="UP000005237"/>
    </source>
</evidence>
<dbReference type="AlphaFoldDB" id="A0A8R1ID60"/>